<evidence type="ECO:0000256" key="10">
    <source>
        <dbReference type="SAM" id="Phobius"/>
    </source>
</evidence>
<feature type="transmembrane region" description="Helical" evidence="10">
    <location>
        <begin position="34"/>
        <end position="55"/>
    </location>
</feature>
<keyword evidence="4 8" id="KW-0547">Nucleotide-binding</keyword>
<keyword evidence="3 10" id="KW-0812">Transmembrane</keyword>
<keyword evidence="7 10" id="KW-0472">Membrane</keyword>
<dbReference type="InterPro" id="IPR027417">
    <property type="entry name" value="P-loop_NTPase"/>
</dbReference>
<dbReference type="InterPro" id="IPR002543">
    <property type="entry name" value="FtsK_dom"/>
</dbReference>
<evidence type="ECO:0000256" key="4">
    <source>
        <dbReference type="ARBA" id="ARBA00022741"/>
    </source>
</evidence>
<feature type="transmembrane region" description="Helical" evidence="10">
    <location>
        <begin position="62"/>
        <end position="84"/>
    </location>
</feature>
<feature type="region of interest" description="Disordered" evidence="9">
    <location>
        <begin position="1"/>
        <end position="30"/>
    </location>
</feature>
<dbReference type="GO" id="GO:0005524">
    <property type="term" value="F:ATP binding"/>
    <property type="evidence" value="ECO:0007669"/>
    <property type="project" value="UniProtKB-UniRule"/>
</dbReference>
<keyword evidence="13" id="KW-1185">Reference proteome</keyword>
<evidence type="ECO:0000256" key="3">
    <source>
        <dbReference type="ARBA" id="ARBA00022692"/>
    </source>
</evidence>
<protein>
    <recommendedName>
        <fullName evidence="11">FtsK domain-containing protein</fullName>
    </recommendedName>
</protein>
<evidence type="ECO:0000313" key="12">
    <source>
        <dbReference type="EMBL" id="GAB98245.1"/>
    </source>
</evidence>
<evidence type="ECO:0000256" key="7">
    <source>
        <dbReference type="ARBA" id="ARBA00023136"/>
    </source>
</evidence>
<evidence type="ECO:0000256" key="9">
    <source>
        <dbReference type="SAM" id="MobiDB-lite"/>
    </source>
</evidence>
<evidence type="ECO:0000259" key="11">
    <source>
        <dbReference type="PROSITE" id="PS50901"/>
    </source>
</evidence>
<dbReference type="eggNOG" id="COG1674">
    <property type="taxonomic scope" value="Bacteria"/>
</dbReference>
<dbReference type="STRING" id="1184609.KILIM_117_00020"/>
<evidence type="ECO:0000256" key="6">
    <source>
        <dbReference type="ARBA" id="ARBA00022989"/>
    </source>
</evidence>
<feature type="binding site" evidence="8">
    <location>
        <begin position="484"/>
        <end position="491"/>
    </location>
    <ligand>
        <name>ATP</name>
        <dbReference type="ChEBI" id="CHEBI:30616"/>
    </ligand>
</feature>
<dbReference type="SUPFAM" id="SSF52540">
    <property type="entry name" value="P-loop containing nucleoside triphosphate hydrolases"/>
    <property type="match status" value="1"/>
</dbReference>
<feature type="domain" description="FtsK" evidence="11">
    <location>
        <begin position="461"/>
        <end position="653"/>
    </location>
</feature>
<dbReference type="PANTHER" id="PTHR22683:SF1">
    <property type="entry name" value="TYPE VII SECRETION SYSTEM PROTEIN ESSC"/>
    <property type="match status" value="1"/>
</dbReference>
<gene>
    <name evidence="12" type="ORF">KILIM_117_00020</name>
</gene>
<dbReference type="PANTHER" id="PTHR22683">
    <property type="entry name" value="SPORULATION PROTEIN RELATED"/>
    <property type="match status" value="1"/>
</dbReference>
<dbReference type="Pfam" id="PF01580">
    <property type="entry name" value="FtsK_SpoIIIE"/>
    <property type="match status" value="1"/>
</dbReference>
<name>K6WG43_9MICO</name>
<reference evidence="12 13" key="1">
    <citation type="submission" date="2012-08" db="EMBL/GenBank/DDBJ databases">
        <title>Whole genome shotgun sequence of Kineosphaera limosa NBRC 100340.</title>
        <authorList>
            <person name="Yoshida I."/>
            <person name="Isaki S."/>
            <person name="Hosoyama A."/>
            <person name="Tsuchikane K."/>
            <person name="Katsumata H."/>
            <person name="Ando Y."/>
            <person name="Ohji S."/>
            <person name="Hamada M."/>
            <person name="Tamura T."/>
            <person name="Yamazoe A."/>
            <person name="Yamazaki S."/>
            <person name="Fujita N."/>
        </authorList>
    </citation>
    <scope>NUCLEOTIDE SEQUENCE [LARGE SCALE GENOMIC DNA]</scope>
    <source>
        <strain evidence="12 13">NBRC 100340</strain>
    </source>
</reference>
<dbReference type="GO" id="GO:0003677">
    <property type="term" value="F:DNA binding"/>
    <property type="evidence" value="ECO:0007669"/>
    <property type="project" value="InterPro"/>
</dbReference>
<dbReference type="NCBIfam" id="TIGR03924">
    <property type="entry name" value="T7SS_EccC_a"/>
    <property type="match status" value="1"/>
</dbReference>
<dbReference type="InterPro" id="IPR050206">
    <property type="entry name" value="FtsK/SpoIIIE/SftA"/>
</dbReference>
<evidence type="ECO:0000256" key="1">
    <source>
        <dbReference type="ARBA" id="ARBA00004651"/>
    </source>
</evidence>
<organism evidence="12 13">
    <name type="scientific">Kineosphaera limosa NBRC 100340</name>
    <dbReference type="NCBI Taxonomy" id="1184609"/>
    <lineage>
        <taxon>Bacteria</taxon>
        <taxon>Bacillati</taxon>
        <taxon>Actinomycetota</taxon>
        <taxon>Actinomycetes</taxon>
        <taxon>Micrococcales</taxon>
        <taxon>Dermatophilaceae</taxon>
        <taxon>Kineosphaera</taxon>
    </lineage>
</organism>
<dbReference type="InterPro" id="IPR023836">
    <property type="entry name" value="EccCa-like_Actinobacteria"/>
</dbReference>
<dbReference type="AlphaFoldDB" id="K6WG43"/>
<dbReference type="RefSeq" id="WP_006594777.1">
    <property type="nucleotide sequence ID" value="NZ_BAHD01000117.1"/>
</dbReference>
<evidence type="ECO:0000256" key="2">
    <source>
        <dbReference type="ARBA" id="ARBA00022475"/>
    </source>
</evidence>
<comment type="subcellular location">
    <subcellularLocation>
        <location evidence="1">Cell membrane</location>
        <topology evidence="1">Multi-pass membrane protein</topology>
    </subcellularLocation>
</comment>
<dbReference type="EMBL" id="BAHD01000117">
    <property type="protein sequence ID" value="GAB98245.1"/>
    <property type="molecule type" value="Genomic_DNA"/>
</dbReference>
<evidence type="ECO:0000256" key="8">
    <source>
        <dbReference type="PROSITE-ProRule" id="PRU00289"/>
    </source>
</evidence>
<dbReference type="OrthoDB" id="9807790at2"/>
<accession>K6WG43</accession>
<keyword evidence="5 8" id="KW-0067">ATP-binding</keyword>
<evidence type="ECO:0000256" key="5">
    <source>
        <dbReference type="ARBA" id="ARBA00022840"/>
    </source>
</evidence>
<sequence length="653" mass="71304">MREVVNRAPRACPRSPQPTTTTLAAAPTPPDPSAAMSVLPALIPALGGLGMMMFLVANRNPVFLMAGMVLVLAMICGAIALVVVSRTGARRAFTKARERYLEYLERIRRQVREAGDNHREYSRAAHPEPEELIGLALSRRVYERRPGDGDFGVLRVGTGTIDHPLRLQVPSPPSPLQRIDPVCQRSSAALAAGYRWLTEAPLTVQAEPGASIVLRADSHEDAVNLARCLISQAAVWHSPEDLRIAVCSPSVETDFAFVRWLPHSHDPRALNDVAPRCWLGTSWADLAERLSAQLRDRAAAAAHRRRHGALPRPTDVLLVVLDEWELGPSGPLTLPDLSHPFGELGVCLVRIVRTAHDEPAEVSIRVAHDHEGLSVESLRADTALWGYPDPCPSATADAIARALAPRLAAAELRADRALVDETPLENLLDLPDIRAWTPQKGWADRTRRDFLRVAIGTRSDGQRLEMDLKESAYGGMGPHGLLVGATGSGKSELLRTLVLGLAATHPPEQLAFVLVDFKGGATFAGLDDLPHVAGVITNLEADLGLVDRMHDAMLGEITRRQQILHDHGNLPNVLAYESARRADPSMPPLPHLLFIVDEFAELLTVRPDFNGLFTTIGRIGRSIGVHQLLASQRLDDGRLRGLESFLSYRLALW</sequence>
<comment type="caution">
    <text evidence="12">The sequence shown here is derived from an EMBL/GenBank/DDBJ whole genome shotgun (WGS) entry which is preliminary data.</text>
</comment>
<proteinExistence type="predicted"/>
<keyword evidence="6 10" id="KW-1133">Transmembrane helix</keyword>
<dbReference type="GO" id="GO:0005886">
    <property type="term" value="C:plasma membrane"/>
    <property type="evidence" value="ECO:0007669"/>
    <property type="project" value="UniProtKB-SubCell"/>
</dbReference>
<dbReference type="Proteomes" id="UP000008366">
    <property type="component" value="Unassembled WGS sequence"/>
</dbReference>
<dbReference type="Gene3D" id="3.40.50.300">
    <property type="entry name" value="P-loop containing nucleotide triphosphate hydrolases"/>
    <property type="match status" value="2"/>
</dbReference>
<evidence type="ECO:0000313" key="13">
    <source>
        <dbReference type="Proteomes" id="UP000008366"/>
    </source>
</evidence>
<keyword evidence="2" id="KW-1003">Cell membrane</keyword>
<dbReference type="PROSITE" id="PS50901">
    <property type="entry name" value="FTSK"/>
    <property type="match status" value="1"/>
</dbReference>